<keyword evidence="8" id="KW-1185">Reference proteome</keyword>
<evidence type="ECO:0000256" key="2">
    <source>
        <dbReference type="ARBA" id="ARBA00023125"/>
    </source>
</evidence>
<reference evidence="7 8" key="3">
    <citation type="submission" date="2015-03" db="EMBL/GenBank/DDBJ databases">
        <authorList>
            <consortium name="Pathogen Informatics"/>
            <person name="Murphy D."/>
        </authorList>
    </citation>
    <scope>NUCLEOTIDE SEQUENCE [LARGE SCALE GENOMIC DNA]</scope>
    <source>
        <strain evidence="8">type strain: CIP110230</strain>
        <strain evidence="7">Type strain: CIP110230</strain>
    </source>
</reference>
<reference evidence="9" key="1">
    <citation type="submission" date="2015-03" db="EMBL/GenBank/DDBJ databases">
        <authorList>
            <consortium name="Pathogen Informatics"/>
        </authorList>
    </citation>
    <scope>NUCLEOTIDE SEQUENCE [LARGE SCALE GENOMIC DNA]</scope>
    <source>
        <strain evidence="9">A125KOH2</strain>
    </source>
</reference>
<dbReference type="Pfam" id="PF01380">
    <property type="entry name" value="SIS"/>
    <property type="match status" value="1"/>
</dbReference>
<dbReference type="GO" id="GO:0003677">
    <property type="term" value="F:DNA binding"/>
    <property type="evidence" value="ECO:0007669"/>
    <property type="project" value="UniProtKB-KW"/>
</dbReference>
<dbReference type="Gene3D" id="3.40.50.10490">
    <property type="entry name" value="Glucose-6-phosphate isomerase like protein, domain 1"/>
    <property type="match status" value="1"/>
</dbReference>
<feature type="domain" description="SIS" evidence="5">
    <location>
        <begin position="137"/>
        <end position="277"/>
    </location>
</feature>
<evidence type="ECO:0000256" key="1">
    <source>
        <dbReference type="ARBA" id="ARBA00023015"/>
    </source>
</evidence>
<accession>A0A0T9NFM8</accession>
<evidence type="ECO:0000256" key="3">
    <source>
        <dbReference type="ARBA" id="ARBA00023163"/>
    </source>
</evidence>
<evidence type="ECO:0000313" key="6">
    <source>
        <dbReference type="EMBL" id="CNH04331.1"/>
    </source>
</evidence>
<dbReference type="InterPro" id="IPR001347">
    <property type="entry name" value="SIS_dom"/>
</dbReference>
<evidence type="ECO:0000259" key="4">
    <source>
        <dbReference type="PROSITE" id="PS51071"/>
    </source>
</evidence>
<dbReference type="CDD" id="cd05013">
    <property type="entry name" value="SIS_RpiR"/>
    <property type="match status" value="1"/>
</dbReference>
<proteinExistence type="predicted"/>
<evidence type="ECO:0000313" key="9">
    <source>
        <dbReference type="Proteomes" id="UP000045840"/>
    </source>
</evidence>
<dbReference type="InterPro" id="IPR047640">
    <property type="entry name" value="RpiR-like"/>
</dbReference>
<evidence type="ECO:0000313" key="8">
    <source>
        <dbReference type="Proteomes" id="UP000044625"/>
    </source>
</evidence>
<organism evidence="6 9">
    <name type="scientific">Yersinia pekkanenii</name>
    <dbReference type="NCBI Taxonomy" id="1288385"/>
    <lineage>
        <taxon>Bacteria</taxon>
        <taxon>Pseudomonadati</taxon>
        <taxon>Pseudomonadota</taxon>
        <taxon>Gammaproteobacteria</taxon>
        <taxon>Enterobacterales</taxon>
        <taxon>Yersiniaceae</taxon>
        <taxon>Yersinia</taxon>
    </lineage>
</organism>
<reference evidence="6" key="2">
    <citation type="submission" date="2015-03" db="EMBL/GenBank/DDBJ databases">
        <authorList>
            <person name="Murphy D."/>
        </authorList>
    </citation>
    <scope>NUCLEOTIDE SEQUENCE [LARGE SCALE GENOMIC DNA]</scope>
    <source>
        <strain evidence="6">A125KOH2</strain>
    </source>
</reference>
<dbReference type="PROSITE" id="PS51464">
    <property type="entry name" value="SIS"/>
    <property type="match status" value="1"/>
</dbReference>
<dbReference type="InterPro" id="IPR046348">
    <property type="entry name" value="SIS_dom_sf"/>
</dbReference>
<dbReference type="Gene3D" id="1.10.10.10">
    <property type="entry name" value="Winged helix-like DNA-binding domain superfamily/Winged helix DNA-binding domain"/>
    <property type="match status" value="1"/>
</dbReference>
<dbReference type="SUPFAM" id="SSF46689">
    <property type="entry name" value="Homeodomain-like"/>
    <property type="match status" value="1"/>
</dbReference>
<evidence type="ECO:0000259" key="5">
    <source>
        <dbReference type="PROSITE" id="PS51464"/>
    </source>
</evidence>
<keyword evidence="1" id="KW-0805">Transcription regulation</keyword>
<dbReference type="AlphaFoldDB" id="A0A0T9NFM8"/>
<dbReference type="EMBL" id="CQAZ01000001">
    <property type="protein sequence ID" value="CNH04331.1"/>
    <property type="molecule type" value="Genomic_DNA"/>
</dbReference>
<sequence length="294" mass="31468">MKTGIPRFKPGKILDALGAMQNSLTRSAQRIAVYILAEPAKVTHLSIADLASLTQAGEATIIRFCRTLGYKGFQDFKMDLAIEVATRHNNNNENSLLDADVQEEDDALAIGGKLQSAINNVLSETLNLLSFDNIEQVVKLLRPADKVCIFGIGSSGITAEDAKSKLMRIGLRVDAATNNHFMYMQASLMQPGDVAIGISHSGTSAETVNALKLAKQAGATTVALTHNMGSAITELADYVLINGNRQGQLQGDSIGTKIAQLFVLDLIYALLVKADPVQAESIKRKTTQAVSQNG</sequence>
<dbReference type="GO" id="GO:1901135">
    <property type="term" value="P:carbohydrate derivative metabolic process"/>
    <property type="evidence" value="ECO:0007669"/>
    <property type="project" value="InterPro"/>
</dbReference>
<dbReference type="STRING" id="1288385.ERS137968_00440"/>
<dbReference type="Pfam" id="PF01418">
    <property type="entry name" value="HTH_6"/>
    <property type="match status" value="1"/>
</dbReference>
<feature type="domain" description="HTH rpiR-type" evidence="4">
    <location>
        <begin position="11"/>
        <end position="87"/>
    </location>
</feature>
<dbReference type="InterPro" id="IPR009057">
    <property type="entry name" value="Homeodomain-like_sf"/>
</dbReference>
<dbReference type="Proteomes" id="UP000045840">
    <property type="component" value="Unassembled WGS sequence"/>
</dbReference>
<keyword evidence="3" id="KW-0804">Transcription</keyword>
<evidence type="ECO:0000313" key="7">
    <source>
        <dbReference type="EMBL" id="CRY63849.1"/>
    </source>
</evidence>
<dbReference type="InterPro" id="IPR035472">
    <property type="entry name" value="RpiR-like_SIS"/>
</dbReference>
<dbReference type="InterPro" id="IPR000281">
    <property type="entry name" value="HTH_RpiR"/>
</dbReference>
<protein>
    <submittedName>
        <fullName evidence="6">RpiR family transcriptional regulatory protein</fullName>
    </submittedName>
</protein>
<dbReference type="RefSeq" id="WP_049608390.1">
    <property type="nucleotide sequence ID" value="NZ_CAWMMU010000002.1"/>
</dbReference>
<dbReference type="PANTHER" id="PTHR30514:SF9">
    <property type="entry name" value="TRANSCRIPTIONAL REGULATOR"/>
    <property type="match status" value="1"/>
</dbReference>
<dbReference type="PROSITE" id="PS51071">
    <property type="entry name" value="HTH_RPIR"/>
    <property type="match status" value="1"/>
</dbReference>
<dbReference type="GO" id="GO:0003700">
    <property type="term" value="F:DNA-binding transcription factor activity"/>
    <property type="evidence" value="ECO:0007669"/>
    <property type="project" value="InterPro"/>
</dbReference>
<name>A0A0T9NFM8_9GAMM</name>
<dbReference type="SUPFAM" id="SSF53697">
    <property type="entry name" value="SIS domain"/>
    <property type="match status" value="1"/>
</dbReference>
<dbReference type="InterPro" id="IPR036388">
    <property type="entry name" value="WH-like_DNA-bd_sf"/>
</dbReference>
<dbReference type="GO" id="GO:0097367">
    <property type="term" value="F:carbohydrate derivative binding"/>
    <property type="evidence" value="ECO:0007669"/>
    <property type="project" value="InterPro"/>
</dbReference>
<keyword evidence="2" id="KW-0238">DNA-binding</keyword>
<dbReference type="EMBL" id="CWJL01000002">
    <property type="protein sequence ID" value="CRY63849.1"/>
    <property type="molecule type" value="Genomic_DNA"/>
</dbReference>
<dbReference type="Proteomes" id="UP000044625">
    <property type="component" value="Unassembled WGS sequence"/>
</dbReference>
<gene>
    <name evidence="6" type="primary">ybbH_1</name>
    <name evidence="6" type="ORF">ERS008529_00174</name>
    <name evidence="7" type="ORF">ERS137968_00440</name>
</gene>
<dbReference type="PANTHER" id="PTHR30514">
    <property type="entry name" value="GLUCOKINASE"/>
    <property type="match status" value="1"/>
</dbReference>
<dbReference type="OrthoDB" id="370421at2"/>